<feature type="region of interest" description="Disordered" evidence="1">
    <location>
        <begin position="238"/>
        <end position="324"/>
    </location>
</feature>
<reference evidence="2" key="1">
    <citation type="journal article" date="2016" name="Nat. Genet.">
        <title>A high-quality carrot genome assembly provides new insights into carotenoid accumulation and asterid genome evolution.</title>
        <authorList>
            <person name="Iorizzo M."/>
            <person name="Ellison S."/>
            <person name="Senalik D."/>
            <person name="Zeng P."/>
            <person name="Satapoomin P."/>
            <person name="Huang J."/>
            <person name="Bowman M."/>
            <person name="Iovene M."/>
            <person name="Sanseverino W."/>
            <person name="Cavagnaro P."/>
            <person name="Yildiz M."/>
            <person name="Macko-Podgorni A."/>
            <person name="Moranska E."/>
            <person name="Grzebelus E."/>
            <person name="Grzebelus D."/>
            <person name="Ashrafi H."/>
            <person name="Zheng Z."/>
            <person name="Cheng S."/>
            <person name="Spooner D."/>
            <person name="Van Deynze A."/>
            <person name="Simon P."/>
        </authorList>
    </citation>
    <scope>NUCLEOTIDE SEQUENCE</scope>
    <source>
        <tissue evidence="2">Leaf</tissue>
    </source>
</reference>
<reference evidence="2" key="2">
    <citation type="submission" date="2022-03" db="EMBL/GenBank/DDBJ databases">
        <title>Draft title - Genomic analysis of global carrot germplasm unveils the trajectory of domestication and the origin of high carotenoid orange carrot.</title>
        <authorList>
            <person name="Iorizzo M."/>
            <person name="Ellison S."/>
            <person name="Senalik D."/>
            <person name="Macko-Podgorni A."/>
            <person name="Grzebelus D."/>
            <person name="Bostan H."/>
            <person name="Rolling W."/>
            <person name="Curaba J."/>
            <person name="Simon P."/>
        </authorList>
    </citation>
    <scope>NUCLEOTIDE SEQUENCE</scope>
    <source>
        <tissue evidence="2">Leaf</tissue>
    </source>
</reference>
<dbReference type="PANTHER" id="PTHR34449:SF5">
    <property type="entry name" value="ATP BINDING _ ATPASE"/>
    <property type="match status" value="1"/>
</dbReference>
<accession>A0AAF1B253</accession>
<sequence length="430" mass="48263">MVIIWKYYKISIKYDYARLCGPSGGLILCCPGTPGFDSGSPRDLLEQILICKAYKPASSKKKKKELRPVPTLAQPVGRFFSGRAVDILSGSPRTDHNKGVSRVNFLSVNCGSRSLSSVCNSCSDSYRRNPKYLNENKQRFYRSTNRQFEERDDSDKLEDSEIFSSKNGTLHSVSGGPNYQATAARGTKEEDFVELFRKVQTQLRERAALKEDKKLAEPPVEGKENETVDSLLKLLKKHSVHQGKRDISSKDSIMNQPEVNGSSSTEKKSTFFRLNSIEKNQVQESEPSSFSRPTSSFQRRSPVPREKIQPTDSSTSHTNLEGRENDTSHLLDEVEHMPKLLVKVDPIVLSSSQEEPGFGFPARDMLDKMPNGETNELGEGNTDEDTDEQNMSKRIDLSGMKLLELRALSKSRGIKGFSKLKKDELIKLLA</sequence>
<evidence type="ECO:0000313" key="2">
    <source>
        <dbReference type="EMBL" id="WOH01778.1"/>
    </source>
</evidence>
<proteinExistence type="predicted"/>
<organism evidence="2 3">
    <name type="scientific">Daucus carota subsp. sativus</name>
    <name type="common">Carrot</name>
    <dbReference type="NCBI Taxonomy" id="79200"/>
    <lineage>
        <taxon>Eukaryota</taxon>
        <taxon>Viridiplantae</taxon>
        <taxon>Streptophyta</taxon>
        <taxon>Embryophyta</taxon>
        <taxon>Tracheophyta</taxon>
        <taxon>Spermatophyta</taxon>
        <taxon>Magnoliopsida</taxon>
        <taxon>eudicotyledons</taxon>
        <taxon>Gunneridae</taxon>
        <taxon>Pentapetalae</taxon>
        <taxon>asterids</taxon>
        <taxon>campanulids</taxon>
        <taxon>Apiales</taxon>
        <taxon>Apiaceae</taxon>
        <taxon>Apioideae</taxon>
        <taxon>Scandiceae</taxon>
        <taxon>Daucinae</taxon>
        <taxon>Daucus</taxon>
        <taxon>Daucus sect. Daucus</taxon>
    </lineage>
</organism>
<feature type="compositionally biased region" description="Polar residues" evidence="1">
    <location>
        <begin position="250"/>
        <end position="264"/>
    </location>
</feature>
<dbReference type="AlphaFoldDB" id="A0AAF1B253"/>
<feature type="compositionally biased region" description="Low complexity" evidence="1">
    <location>
        <begin position="284"/>
        <end position="301"/>
    </location>
</feature>
<feature type="region of interest" description="Disordered" evidence="1">
    <location>
        <begin position="360"/>
        <end position="389"/>
    </location>
</feature>
<gene>
    <name evidence="2" type="ORF">DCAR_0521163</name>
</gene>
<feature type="compositionally biased region" description="Polar residues" evidence="1">
    <location>
        <begin position="310"/>
        <end position="319"/>
    </location>
</feature>
<dbReference type="EMBL" id="CP093347">
    <property type="protein sequence ID" value="WOH01778.1"/>
    <property type="molecule type" value="Genomic_DNA"/>
</dbReference>
<evidence type="ECO:0000256" key="1">
    <source>
        <dbReference type="SAM" id="MobiDB-lite"/>
    </source>
</evidence>
<dbReference type="Proteomes" id="UP000077755">
    <property type="component" value="Chromosome 5"/>
</dbReference>
<keyword evidence="3" id="KW-1185">Reference proteome</keyword>
<dbReference type="PANTHER" id="PTHR34449">
    <property type="entry name" value="RHO TERMINATION FACTOR"/>
    <property type="match status" value="1"/>
</dbReference>
<evidence type="ECO:0008006" key="4">
    <source>
        <dbReference type="Google" id="ProtNLM"/>
    </source>
</evidence>
<name>A0AAF1B253_DAUCS</name>
<evidence type="ECO:0000313" key="3">
    <source>
        <dbReference type="Proteomes" id="UP000077755"/>
    </source>
</evidence>
<protein>
    <recommendedName>
        <fullName evidence="4">Rho termination factor N-terminal domain-containing protein</fullName>
    </recommendedName>
</protein>